<reference evidence="1 2" key="1">
    <citation type="submission" date="2020-07" db="EMBL/GenBank/DDBJ databases">
        <title>Complete Genome Sequence of an acetic acid bacterium, Acetobacter aceti JCM20276.</title>
        <authorList>
            <person name="Hirose Y."/>
            <person name="Mihara H."/>
        </authorList>
    </citation>
    <scope>NUCLEOTIDE SEQUENCE [LARGE SCALE GENOMIC DNA]</scope>
    <source>
        <strain evidence="1 2">JCM20276</strain>
    </source>
</reference>
<evidence type="ECO:0000313" key="2">
    <source>
        <dbReference type="Proteomes" id="UP000515220"/>
    </source>
</evidence>
<dbReference type="EMBL" id="AP023326">
    <property type="protein sequence ID" value="BCI68421.1"/>
    <property type="molecule type" value="Genomic_DNA"/>
</dbReference>
<proteinExistence type="predicted"/>
<protein>
    <submittedName>
        <fullName evidence="1">Uncharacterized protein</fullName>
    </submittedName>
</protein>
<gene>
    <name evidence="1" type="ORF">AAJCM20276_30450</name>
</gene>
<organism evidence="1 2">
    <name type="scientific">Acetobacter aceti</name>
    <dbReference type="NCBI Taxonomy" id="435"/>
    <lineage>
        <taxon>Bacteria</taxon>
        <taxon>Pseudomonadati</taxon>
        <taxon>Pseudomonadota</taxon>
        <taxon>Alphaproteobacteria</taxon>
        <taxon>Acetobacterales</taxon>
        <taxon>Acetobacteraceae</taxon>
        <taxon>Acetobacter</taxon>
        <taxon>Acetobacter subgen. Acetobacter</taxon>
    </lineage>
</organism>
<accession>A0A6S6PP21</accession>
<name>A0A6S6PP21_ACEAC</name>
<sequence length="101" mass="11031">MSAYKTLREAIEKKSAVNFTLSGKAQSGSPHALGKGDNVEKVLMYRGEDAHEKRVPPQGEWSCIAVSDLSDVELAPGVPFHVGHPPEKHRAEIREVDIELG</sequence>
<dbReference type="Proteomes" id="UP000515220">
    <property type="component" value="Chromosome"/>
</dbReference>
<dbReference type="RefSeq" id="WP_010666143.1">
    <property type="nucleotide sequence ID" value="NZ_AP023326.1"/>
</dbReference>
<evidence type="ECO:0000313" key="1">
    <source>
        <dbReference type="EMBL" id="BCI68421.1"/>
    </source>
</evidence>
<dbReference type="AlphaFoldDB" id="A0A6S6PP21"/>